<dbReference type="EMBL" id="VBOS01000074">
    <property type="protein sequence ID" value="TMQ58506.1"/>
    <property type="molecule type" value="Genomic_DNA"/>
</dbReference>
<dbReference type="AlphaFoldDB" id="A0A538T4F0"/>
<reference evidence="4 5" key="1">
    <citation type="journal article" date="2019" name="Nat. Microbiol.">
        <title>Mediterranean grassland soil C-N compound turnover is dependent on rainfall and depth, and is mediated by genomically divergent microorganisms.</title>
        <authorList>
            <person name="Diamond S."/>
            <person name="Andeer P.F."/>
            <person name="Li Z."/>
            <person name="Crits-Christoph A."/>
            <person name="Burstein D."/>
            <person name="Anantharaman K."/>
            <person name="Lane K.R."/>
            <person name="Thomas B.C."/>
            <person name="Pan C."/>
            <person name="Northen T.R."/>
            <person name="Banfield J.F."/>
        </authorList>
    </citation>
    <scope>NUCLEOTIDE SEQUENCE [LARGE SCALE GENOMIC DNA]</scope>
    <source>
        <strain evidence="4">WS_2</strain>
    </source>
</reference>
<evidence type="ECO:0000256" key="2">
    <source>
        <dbReference type="ARBA" id="ARBA00022723"/>
    </source>
</evidence>
<evidence type="ECO:0000256" key="3">
    <source>
        <dbReference type="PIRSR" id="PIRSR607837-1"/>
    </source>
</evidence>
<dbReference type="Gene3D" id="1.20.120.450">
    <property type="entry name" value="dinb family like domain"/>
    <property type="match status" value="1"/>
</dbReference>
<name>A0A538T4F0_UNCEI</name>
<dbReference type="Proteomes" id="UP000317716">
    <property type="component" value="Unassembled WGS sequence"/>
</dbReference>
<feature type="binding site" evidence="3">
    <location>
        <position position="150"/>
    </location>
    <ligand>
        <name>a divalent metal cation</name>
        <dbReference type="ChEBI" id="CHEBI:60240"/>
    </ligand>
</feature>
<dbReference type="InterPro" id="IPR034660">
    <property type="entry name" value="DinB/YfiT-like"/>
</dbReference>
<sequence length="178" mass="19833">MAQTQKTLSEKDMFLQSFQREIQTTIKLLKAYPAAKADMKPAEKSRSARELAWVFATEQGVVDMALKGKIDFSQPSPPAPSNYNDIISGVEKASHDTVAKVSKLSDDQLNKTLSDDQLNKTIQFPIGPGKMGDFRVAEVLWMTVQDQIHHRGQFSVYLRLAGAKVPSIYGPTADETWM</sequence>
<keyword evidence="2 3" id="KW-0479">Metal-binding</keyword>
<dbReference type="GO" id="GO:0046872">
    <property type="term" value="F:metal ion binding"/>
    <property type="evidence" value="ECO:0007669"/>
    <property type="project" value="UniProtKB-KW"/>
</dbReference>
<evidence type="ECO:0000313" key="5">
    <source>
        <dbReference type="Proteomes" id="UP000317716"/>
    </source>
</evidence>
<evidence type="ECO:0000313" key="4">
    <source>
        <dbReference type="EMBL" id="TMQ58506.1"/>
    </source>
</evidence>
<organism evidence="4 5">
    <name type="scientific">Eiseniibacteriota bacterium</name>
    <dbReference type="NCBI Taxonomy" id="2212470"/>
    <lineage>
        <taxon>Bacteria</taxon>
        <taxon>Candidatus Eiseniibacteriota</taxon>
    </lineage>
</organism>
<dbReference type="SUPFAM" id="SSF109854">
    <property type="entry name" value="DinB/YfiT-like putative metalloenzymes"/>
    <property type="match status" value="1"/>
</dbReference>
<comment type="caution">
    <text evidence="4">The sequence shown here is derived from an EMBL/GenBank/DDBJ whole genome shotgun (WGS) entry which is preliminary data.</text>
</comment>
<protein>
    <recommendedName>
        <fullName evidence="6">DinB family protein</fullName>
    </recommendedName>
</protein>
<comment type="similarity">
    <text evidence="1">Belongs to the DinB family.</text>
</comment>
<evidence type="ECO:0000256" key="1">
    <source>
        <dbReference type="ARBA" id="ARBA00008635"/>
    </source>
</evidence>
<gene>
    <name evidence="4" type="ORF">E6K72_02410</name>
</gene>
<dbReference type="Pfam" id="PF05163">
    <property type="entry name" value="DinB"/>
    <property type="match status" value="1"/>
</dbReference>
<evidence type="ECO:0008006" key="6">
    <source>
        <dbReference type="Google" id="ProtNLM"/>
    </source>
</evidence>
<accession>A0A538T4F0</accession>
<dbReference type="InterPro" id="IPR007837">
    <property type="entry name" value="DinB"/>
</dbReference>
<proteinExistence type="inferred from homology"/>